<reference evidence="3 4" key="2">
    <citation type="journal article" date="2011" name="ISME J.">
        <title>RNA-seq reveals cooperative metabolic interactions between two termite-gut spirochete species in co-culture.</title>
        <authorList>
            <person name="Rosenthal A.Z."/>
            <person name="Matson E.G."/>
            <person name="Eldar A."/>
            <person name="Leadbetter J.R."/>
        </authorList>
    </citation>
    <scope>NUCLEOTIDE SEQUENCE [LARGE SCALE GENOMIC DNA]</scope>
    <source>
        <strain evidence="4">ATCC BAA-887 / DSM 12427 / ZAS-2</strain>
    </source>
</reference>
<dbReference type="FunFam" id="3.30.1390.10:FF:000002">
    <property type="entry name" value="ATP-dependent Clp protease adapter protein ClpS"/>
    <property type="match status" value="1"/>
</dbReference>
<evidence type="ECO:0000313" key="4">
    <source>
        <dbReference type="Proteomes" id="UP000009223"/>
    </source>
</evidence>
<proteinExistence type="inferred from homology"/>
<dbReference type="GO" id="GO:0008233">
    <property type="term" value="F:peptidase activity"/>
    <property type="evidence" value="ECO:0007669"/>
    <property type="project" value="UniProtKB-KW"/>
</dbReference>
<keyword evidence="4" id="KW-1185">Reference proteome</keyword>
<dbReference type="PANTHER" id="PTHR33473">
    <property type="entry name" value="ATP-DEPENDENT CLP PROTEASE ADAPTER PROTEIN CLPS1, CHLOROPLASTIC"/>
    <property type="match status" value="1"/>
</dbReference>
<dbReference type="GO" id="GO:0030163">
    <property type="term" value="P:protein catabolic process"/>
    <property type="evidence" value="ECO:0007669"/>
    <property type="project" value="InterPro"/>
</dbReference>
<dbReference type="AlphaFoldDB" id="F5YPX8"/>
<dbReference type="InterPro" id="IPR014719">
    <property type="entry name" value="Ribosomal_bL12_C/ClpS-like"/>
</dbReference>
<organism evidence="3 4">
    <name type="scientific">Treponema primitia (strain ATCC BAA-887 / DSM 12427 / ZAS-2)</name>
    <dbReference type="NCBI Taxonomy" id="545694"/>
    <lineage>
        <taxon>Bacteria</taxon>
        <taxon>Pseudomonadati</taxon>
        <taxon>Spirochaetota</taxon>
        <taxon>Spirochaetia</taxon>
        <taxon>Spirochaetales</taxon>
        <taxon>Treponemataceae</taxon>
        <taxon>Treponema</taxon>
    </lineage>
</organism>
<dbReference type="Pfam" id="PF02617">
    <property type="entry name" value="ClpS"/>
    <property type="match status" value="1"/>
</dbReference>
<dbReference type="SUPFAM" id="SSF54736">
    <property type="entry name" value="ClpS-like"/>
    <property type="match status" value="1"/>
</dbReference>
<dbReference type="RefSeq" id="WP_015707423.1">
    <property type="nucleotide sequence ID" value="NC_015578.1"/>
</dbReference>
<gene>
    <name evidence="1 3" type="primary">clpS</name>
    <name evidence="3" type="ordered locus">TREPR_2812</name>
</gene>
<dbReference type="Gene3D" id="3.30.1390.10">
    <property type="match status" value="1"/>
</dbReference>
<comment type="similarity">
    <text evidence="1">Belongs to the ClpS family.</text>
</comment>
<dbReference type="InterPro" id="IPR003769">
    <property type="entry name" value="ClpS_core"/>
</dbReference>
<comment type="subunit">
    <text evidence="1">Binds to the N-terminal domain of the chaperone ClpA.</text>
</comment>
<dbReference type="OrthoDB" id="9796121at2"/>
<comment type="function">
    <text evidence="1">Involved in the modulation of the specificity of the ClpAP-mediated ATP-dependent protein degradation.</text>
</comment>
<dbReference type="InterPro" id="IPR022935">
    <property type="entry name" value="ClpS"/>
</dbReference>
<reference evidence="4" key="1">
    <citation type="submission" date="2009-12" db="EMBL/GenBank/DDBJ databases">
        <title>Complete sequence of Treponema primitia strain ZAS-2.</title>
        <authorList>
            <person name="Tetu S.G."/>
            <person name="Matson E."/>
            <person name="Ren Q."/>
            <person name="Seshadri R."/>
            <person name="Elbourne L."/>
            <person name="Hassan K.A."/>
            <person name="Durkin A."/>
            <person name="Radune D."/>
            <person name="Mohamoud Y."/>
            <person name="Shay R."/>
            <person name="Jin S."/>
            <person name="Zhang X."/>
            <person name="Lucey K."/>
            <person name="Ballor N.R."/>
            <person name="Ottesen E."/>
            <person name="Rosenthal R."/>
            <person name="Allen A."/>
            <person name="Leadbetter J.R."/>
            <person name="Paulsen I.T."/>
        </authorList>
    </citation>
    <scope>NUCLEOTIDE SEQUENCE [LARGE SCALE GENOMIC DNA]</scope>
    <source>
        <strain evidence="4">ATCC BAA-887 / DSM 12427 / ZAS-2</strain>
    </source>
</reference>
<dbReference type="HOGENOM" id="CLU_134358_1_0_12"/>
<dbReference type="KEGG" id="tpi:TREPR_2812"/>
<dbReference type="Proteomes" id="UP000009223">
    <property type="component" value="Chromosome"/>
</dbReference>
<dbReference type="HAMAP" id="MF_00302">
    <property type="entry name" value="ClpS"/>
    <property type="match status" value="1"/>
</dbReference>
<dbReference type="eggNOG" id="COG2127">
    <property type="taxonomic scope" value="Bacteria"/>
</dbReference>
<keyword evidence="3" id="KW-0645">Protease</keyword>
<evidence type="ECO:0000256" key="1">
    <source>
        <dbReference type="HAMAP-Rule" id="MF_00302"/>
    </source>
</evidence>
<dbReference type="EMBL" id="CP001843">
    <property type="protein sequence ID" value="AEF84007.1"/>
    <property type="molecule type" value="Genomic_DNA"/>
</dbReference>
<feature type="domain" description="Adaptor protein ClpS core" evidence="2">
    <location>
        <begin position="21"/>
        <end position="98"/>
    </location>
</feature>
<protein>
    <recommendedName>
        <fullName evidence="1">ATP-dependent Clp protease adapter protein ClpS</fullName>
    </recommendedName>
</protein>
<dbReference type="PANTHER" id="PTHR33473:SF19">
    <property type="entry name" value="ATP-DEPENDENT CLP PROTEASE ADAPTER PROTEIN CLPS"/>
    <property type="match status" value="1"/>
</dbReference>
<name>F5YPX8_TREPZ</name>
<evidence type="ECO:0000313" key="3">
    <source>
        <dbReference type="EMBL" id="AEF84007.1"/>
    </source>
</evidence>
<evidence type="ECO:0000259" key="2">
    <source>
        <dbReference type="Pfam" id="PF02617"/>
    </source>
</evidence>
<dbReference type="GO" id="GO:0006508">
    <property type="term" value="P:proteolysis"/>
    <property type="evidence" value="ECO:0007669"/>
    <property type="project" value="UniProtKB-UniRule"/>
</dbReference>
<accession>F5YPX8</accession>
<dbReference type="STRING" id="545694.TREPR_2812"/>
<sequence>MPSLFGNETDLAAKKKEKLSEPEDFRVVILNDHFTTMEFVVEILMGIFHKSVEEANRLMLEIHRKGRSIAGVYSWDIAQTKAEQVHTLARQNEFPLRCVVEKA</sequence>
<keyword evidence="3" id="KW-0378">Hydrolase</keyword>